<proteinExistence type="inferred from homology"/>
<dbReference type="EMBL" id="NFLJ01000014">
    <property type="protein sequence ID" value="OUQ34678.1"/>
    <property type="molecule type" value="Genomic_DNA"/>
</dbReference>
<evidence type="ECO:0000256" key="5">
    <source>
        <dbReference type="ARBA" id="ARBA00023110"/>
    </source>
</evidence>
<keyword evidence="7 10" id="KW-0413">Isomerase</keyword>
<accession>A0A1Y4SXM4</accession>
<feature type="domain" description="PPIase FKBP-type" evidence="12">
    <location>
        <begin position="34"/>
        <end position="94"/>
    </location>
</feature>
<dbReference type="GO" id="GO:0003755">
    <property type="term" value="F:peptidyl-prolyl cis-trans isomerase activity"/>
    <property type="evidence" value="ECO:0007669"/>
    <property type="project" value="UniProtKB-UniRule"/>
</dbReference>
<keyword evidence="4" id="KW-0132">Cell division</keyword>
<dbReference type="Proteomes" id="UP000195305">
    <property type="component" value="Unassembled WGS sequence"/>
</dbReference>
<dbReference type="Pfam" id="PF00254">
    <property type="entry name" value="FKBP_C"/>
    <property type="match status" value="1"/>
</dbReference>
<evidence type="ECO:0000256" key="3">
    <source>
        <dbReference type="ARBA" id="ARBA00005464"/>
    </source>
</evidence>
<keyword evidence="6" id="KW-0143">Chaperone</keyword>
<evidence type="ECO:0000256" key="6">
    <source>
        <dbReference type="ARBA" id="ARBA00023186"/>
    </source>
</evidence>
<dbReference type="InterPro" id="IPR046357">
    <property type="entry name" value="PPIase_dom_sf"/>
</dbReference>
<gene>
    <name evidence="13" type="ORF">B5E75_05950</name>
</gene>
<keyword evidence="5 10" id="KW-0697">Rotamase</keyword>
<evidence type="ECO:0000256" key="7">
    <source>
        <dbReference type="ARBA" id="ARBA00023235"/>
    </source>
</evidence>
<sequence length="117" mass="12924">MKKLFSSLFIVSLLMGCSSQNTKTTSQEKVAQNGDYVNIDFVGKLDGEVFDGGSGEDYELKLGSDTMIDGFEDGIVGMKLNEEKTITVTFPEEYVADLAGKEATFDITLNKIYREIQ</sequence>
<evidence type="ECO:0000259" key="12">
    <source>
        <dbReference type="PROSITE" id="PS50059"/>
    </source>
</evidence>
<dbReference type="AlphaFoldDB" id="A0A1Y4SXM4"/>
<dbReference type="OrthoDB" id="9767721at2"/>
<dbReference type="EC" id="5.2.1.8" evidence="11"/>
<comment type="similarity">
    <text evidence="3">Belongs to the FKBP-type PPIase family. Tig subfamily.</text>
</comment>
<evidence type="ECO:0000256" key="11">
    <source>
        <dbReference type="RuleBase" id="RU003915"/>
    </source>
</evidence>
<comment type="catalytic activity">
    <reaction evidence="1 10 11">
        <text>[protein]-peptidylproline (omega=180) = [protein]-peptidylproline (omega=0)</text>
        <dbReference type="Rhea" id="RHEA:16237"/>
        <dbReference type="Rhea" id="RHEA-COMP:10747"/>
        <dbReference type="Rhea" id="RHEA-COMP:10748"/>
        <dbReference type="ChEBI" id="CHEBI:83833"/>
        <dbReference type="ChEBI" id="CHEBI:83834"/>
        <dbReference type="EC" id="5.2.1.8"/>
    </reaction>
</comment>
<dbReference type="PROSITE" id="PS51257">
    <property type="entry name" value="PROKAR_LIPOPROTEIN"/>
    <property type="match status" value="1"/>
</dbReference>
<dbReference type="InterPro" id="IPR001179">
    <property type="entry name" value="PPIase_FKBP_dom"/>
</dbReference>
<dbReference type="GO" id="GO:0051301">
    <property type="term" value="P:cell division"/>
    <property type="evidence" value="ECO:0007669"/>
    <property type="project" value="UniProtKB-KW"/>
</dbReference>
<comment type="function">
    <text evidence="9">Involved in protein export. Acts as a chaperone by maintaining the newly synthesized protein in an open conformation. Functions as a peptidyl-prolyl cis-trans isomerase.</text>
</comment>
<protein>
    <recommendedName>
        <fullName evidence="11">Peptidyl-prolyl cis-trans isomerase</fullName>
        <ecNumber evidence="11">5.2.1.8</ecNumber>
    </recommendedName>
</protein>
<keyword evidence="14" id="KW-1185">Reference proteome</keyword>
<evidence type="ECO:0000256" key="10">
    <source>
        <dbReference type="PROSITE-ProRule" id="PRU00277"/>
    </source>
</evidence>
<dbReference type="RefSeq" id="WP_087357857.1">
    <property type="nucleotide sequence ID" value="NZ_AP031415.1"/>
</dbReference>
<dbReference type="PROSITE" id="PS50059">
    <property type="entry name" value="FKBP_PPIASE"/>
    <property type="match status" value="1"/>
</dbReference>
<dbReference type="SUPFAM" id="SSF54534">
    <property type="entry name" value="FKBP-like"/>
    <property type="match status" value="1"/>
</dbReference>
<dbReference type="Gene3D" id="3.10.50.40">
    <property type="match status" value="1"/>
</dbReference>
<keyword evidence="8" id="KW-0131">Cell cycle</keyword>
<organism evidence="13 14">
    <name type="scientific">Massilimicrobiota timonensis</name>
    <dbReference type="NCBI Taxonomy" id="1776392"/>
    <lineage>
        <taxon>Bacteria</taxon>
        <taxon>Bacillati</taxon>
        <taxon>Bacillota</taxon>
        <taxon>Erysipelotrichia</taxon>
        <taxon>Erysipelotrichales</taxon>
        <taxon>Erysipelotrichaceae</taxon>
        <taxon>Massilimicrobiota</taxon>
    </lineage>
</organism>
<evidence type="ECO:0000256" key="9">
    <source>
        <dbReference type="ARBA" id="ARBA00024849"/>
    </source>
</evidence>
<name>A0A1Y4SXM4_9FIRM</name>
<evidence type="ECO:0000256" key="4">
    <source>
        <dbReference type="ARBA" id="ARBA00022618"/>
    </source>
</evidence>
<reference evidence="13 14" key="1">
    <citation type="journal article" date="2018" name="BMC Genomics">
        <title>Whole genome sequencing and function prediction of 133 gut anaerobes isolated from chicken caecum in pure cultures.</title>
        <authorList>
            <person name="Medvecky M."/>
            <person name="Cejkova D."/>
            <person name="Polansky O."/>
            <person name="Karasova D."/>
            <person name="Kubasova T."/>
            <person name="Cizek A."/>
            <person name="Rychlik I."/>
        </authorList>
    </citation>
    <scope>NUCLEOTIDE SEQUENCE [LARGE SCALE GENOMIC DNA]</scope>
    <source>
        <strain evidence="13 14">An13</strain>
    </source>
</reference>
<dbReference type="GO" id="GO:0005737">
    <property type="term" value="C:cytoplasm"/>
    <property type="evidence" value="ECO:0007669"/>
    <property type="project" value="UniProtKB-SubCell"/>
</dbReference>
<dbReference type="FunFam" id="3.10.50.40:FF:000001">
    <property type="entry name" value="Trigger factor"/>
    <property type="match status" value="1"/>
</dbReference>
<evidence type="ECO:0000313" key="14">
    <source>
        <dbReference type="Proteomes" id="UP000195305"/>
    </source>
</evidence>
<comment type="caution">
    <text evidence="13">The sequence shown here is derived from an EMBL/GenBank/DDBJ whole genome shotgun (WGS) entry which is preliminary data.</text>
</comment>
<comment type="subcellular location">
    <subcellularLocation>
        <location evidence="2">Cytoplasm</location>
    </subcellularLocation>
</comment>
<evidence type="ECO:0000313" key="13">
    <source>
        <dbReference type="EMBL" id="OUQ34678.1"/>
    </source>
</evidence>
<evidence type="ECO:0000256" key="8">
    <source>
        <dbReference type="ARBA" id="ARBA00023306"/>
    </source>
</evidence>
<evidence type="ECO:0000256" key="1">
    <source>
        <dbReference type="ARBA" id="ARBA00000971"/>
    </source>
</evidence>
<evidence type="ECO:0000256" key="2">
    <source>
        <dbReference type="ARBA" id="ARBA00004496"/>
    </source>
</evidence>